<reference evidence="2" key="2">
    <citation type="submission" date="2014-06" db="EMBL/GenBank/DDBJ databases">
        <title>Draft genome sequence of Clostridium spiroforme (DSM 1552).</title>
        <authorList>
            <person name="Sudarsanam P."/>
            <person name="Ley R."/>
            <person name="Guruge J."/>
            <person name="Turnbaugh P.J."/>
            <person name="Mahowald M."/>
            <person name="Liep D."/>
            <person name="Gordon J."/>
        </authorList>
    </citation>
    <scope>NUCLEOTIDE SEQUENCE</scope>
    <source>
        <strain evidence="2">DSM 1552</strain>
    </source>
</reference>
<sequence>MWIRIYLIILGKDTDIKKVFLCVLVVALSVINMQIAVDAYNQNIIAEQLYDTDVKNYPNINKYLDIIFSKNTDNISIFDNSDNNITDEFISNNLGKNRQEIINEFAYGDYTLIVKDENEIRNISTRVSSGVTRTTPHIYKILKYNGRPTSNEFGGYIRATCWFNDGIGKYTRTGTPYIHNGSLTSGNVNDIEIKYTKTILNDSRKVTYSNFSIRVYDEQFGNNSGMGIYYDKESISYKLVF</sequence>
<feature type="transmembrane region" description="Helical" evidence="1">
    <location>
        <begin position="20"/>
        <end position="37"/>
    </location>
</feature>
<dbReference type="OrthoDB" id="9929400at2"/>
<comment type="caution">
    <text evidence="2">The sequence shown here is derived from an EMBL/GenBank/DDBJ whole genome shotgun (WGS) entry which is preliminary data.</text>
</comment>
<keyword evidence="1" id="KW-0472">Membrane</keyword>
<dbReference type="EMBL" id="ABIK02000014">
    <property type="protein sequence ID" value="EDS74145.1"/>
    <property type="molecule type" value="Genomic_DNA"/>
</dbReference>
<dbReference type="eggNOG" id="ENOG502ZDUX">
    <property type="taxonomic scope" value="Bacteria"/>
</dbReference>
<reference evidence="2" key="1">
    <citation type="submission" date="2008-02" db="EMBL/GenBank/DDBJ databases">
        <authorList>
            <person name="Fulton L."/>
            <person name="Clifton S."/>
            <person name="Fulton B."/>
            <person name="Xu J."/>
            <person name="Minx P."/>
            <person name="Pepin K.H."/>
            <person name="Johnson M."/>
            <person name="Thiruvilangam P."/>
            <person name="Bhonagiri V."/>
            <person name="Nash W.E."/>
            <person name="Mardis E.R."/>
            <person name="Wilson R.K."/>
        </authorList>
    </citation>
    <scope>NUCLEOTIDE SEQUENCE [LARGE SCALE GENOMIC DNA]</scope>
    <source>
        <strain evidence="2">DSM 1552</strain>
    </source>
</reference>
<keyword evidence="1" id="KW-0812">Transmembrane</keyword>
<keyword evidence="1" id="KW-1133">Transmembrane helix</keyword>
<name>B1C3B1_9FIRM</name>
<dbReference type="GeneID" id="94016831"/>
<dbReference type="Proteomes" id="UP000004910">
    <property type="component" value="Unassembled WGS sequence"/>
</dbReference>
<evidence type="ECO:0000256" key="1">
    <source>
        <dbReference type="SAM" id="Phobius"/>
    </source>
</evidence>
<dbReference type="AlphaFoldDB" id="B1C3B1"/>
<keyword evidence="3" id="KW-1185">Reference proteome</keyword>
<dbReference type="HOGENOM" id="CLU_1150312_0_0_9"/>
<dbReference type="RefSeq" id="WP_004610220.1">
    <property type="nucleotide sequence ID" value="NZ_CP102275.1"/>
</dbReference>
<evidence type="ECO:0000313" key="3">
    <source>
        <dbReference type="Proteomes" id="UP000004910"/>
    </source>
</evidence>
<gene>
    <name evidence="2" type="ORF">CLOSPI_01727</name>
</gene>
<protein>
    <submittedName>
        <fullName evidence="2">Uncharacterized protein</fullName>
    </submittedName>
</protein>
<evidence type="ECO:0000313" key="2">
    <source>
        <dbReference type="EMBL" id="EDS74145.1"/>
    </source>
</evidence>
<organism evidence="2 3">
    <name type="scientific">Thomasclavelia spiroformis DSM 1552</name>
    <dbReference type="NCBI Taxonomy" id="428126"/>
    <lineage>
        <taxon>Bacteria</taxon>
        <taxon>Bacillati</taxon>
        <taxon>Bacillota</taxon>
        <taxon>Erysipelotrichia</taxon>
        <taxon>Erysipelotrichales</taxon>
        <taxon>Coprobacillaceae</taxon>
        <taxon>Thomasclavelia</taxon>
    </lineage>
</organism>
<proteinExistence type="predicted"/>
<accession>B1C3B1</accession>